<keyword evidence="2" id="KW-1185">Reference proteome</keyword>
<gene>
    <name evidence="1" type="ORF">ACFSCV_01675</name>
</gene>
<reference evidence="2" key="1">
    <citation type="journal article" date="2019" name="Int. J. Syst. Evol. Microbiol.">
        <title>The Global Catalogue of Microorganisms (GCM) 10K type strain sequencing project: providing services to taxonomists for standard genome sequencing and annotation.</title>
        <authorList>
            <consortium name="The Broad Institute Genomics Platform"/>
            <consortium name="The Broad Institute Genome Sequencing Center for Infectious Disease"/>
            <person name="Wu L."/>
            <person name="Ma J."/>
        </authorList>
    </citation>
    <scope>NUCLEOTIDE SEQUENCE [LARGE SCALE GENOMIC DNA]</scope>
    <source>
        <strain evidence="2">KCTC 23707</strain>
    </source>
</reference>
<protein>
    <submittedName>
        <fullName evidence="1">Uncharacterized protein</fullName>
    </submittedName>
</protein>
<dbReference type="EMBL" id="JBHUER010000001">
    <property type="protein sequence ID" value="MFD1701703.1"/>
    <property type="molecule type" value="Genomic_DNA"/>
</dbReference>
<accession>A0ABW4K2Q5</accession>
<dbReference type="Proteomes" id="UP001597308">
    <property type="component" value="Unassembled WGS sequence"/>
</dbReference>
<comment type="caution">
    <text evidence="1">The sequence shown here is derived from an EMBL/GenBank/DDBJ whole genome shotgun (WGS) entry which is preliminary data.</text>
</comment>
<organism evidence="1 2">
    <name type="scientific">Methylopila henanensis</name>
    <dbReference type="NCBI Taxonomy" id="873516"/>
    <lineage>
        <taxon>Bacteria</taxon>
        <taxon>Pseudomonadati</taxon>
        <taxon>Pseudomonadota</taxon>
        <taxon>Alphaproteobacteria</taxon>
        <taxon>Hyphomicrobiales</taxon>
        <taxon>Methylopilaceae</taxon>
        <taxon>Methylopila</taxon>
    </lineage>
</organism>
<proteinExistence type="predicted"/>
<name>A0ABW4K2Q5_9HYPH</name>
<evidence type="ECO:0000313" key="1">
    <source>
        <dbReference type="EMBL" id="MFD1701703.1"/>
    </source>
</evidence>
<dbReference type="RefSeq" id="WP_378796368.1">
    <property type="nucleotide sequence ID" value="NZ_JBHUER010000001.1"/>
</dbReference>
<sequence>MLETTVSAGAPRLPAFTPCPASSPCLKCSAKSLAAEQTLSLILKAMRATAGGRIAMDLSLEEFRDIIDAGSTVDGMAAAVRCPAITAGGDGHA</sequence>
<evidence type="ECO:0000313" key="2">
    <source>
        <dbReference type="Proteomes" id="UP001597308"/>
    </source>
</evidence>